<dbReference type="AlphaFoldDB" id="A0A2T3LF38"/>
<dbReference type="Proteomes" id="UP000241803">
    <property type="component" value="Unassembled WGS sequence"/>
</dbReference>
<organism evidence="1 2">
    <name type="scientific">Photobacterium indicum</name>
    <dbReference type="NCBI Taxonomy" id="81447"/>
    <lineage>
        <taxon>Bacteria</taxon>
        <taxon>Pseudomonadati</taxon>
        <taxon>Pseudomonadota</taxon>
        <taxon>Gammaproteobacteria</taxon>
        <taxon>Vibrionales</taxon>
        <taxon>Vibrionaceae</taxon>
        <taxon>Photobacterium</taxon>
    </lineage>
</organism>
<name>A0A2T3LF38_9GAMM</name>
<dbReference type="RefSeq" id="WP_107252579.1">
    <property type="nucleotide sequence ID" value="NZ_PYOC01000001.1"/>
</dbReference>
<sequence>MNIIKQIFTLCSLALAYNVQAEDVIDLCLLPQNIIRCEELANTEPYDKNSFLKAYKFIELVSIKGIEKISSENKITEKHLIRVIYILDEYINNYPGLMDDASKISLTNESSKNEIIEKIDIYKNVINEIPYSRSAVISILGVVFYNLSLCEYQERKNCDSYLKEAREYLNEVNSVDSSLLNKSKFSWRWYNDILVMEFILNLYLNDSNEAVLSKLKEYSNKSVVDFFPTAINSEGYINDDYIDQIWIGTVLPRGGVNKGYYTNNVVLFALNDIEEHPKKERLDVYSNKIEGMENDDLTIVIKSFSTEREASIEMVKIKDKYKDYVLSNVIYPEMFTLEFYLNKLKVTRPDKGSHYGVGFGYLSETQVNIFYENYEGWGFNNGFFTIRPLVPKF</sequence>
<evidence type="ECO:0000313" key="2">
    <source>
        <dbReference type="Proteomes" id="UP000241803"/>
    </source>
</evidence>
<keyword evidence="2" id="KW-1185">Reference proteome</keyword>
<comment type="caution">
    <text evidence="1">The sequence shown here is derived from an EMBL/GenBank/DDBJ whole genome shotgun (WGS) entry which is preliminary data.</text>
</comment>
<gene>
    <name evidence="1" type="ORF">C9J47_05455</name>
</gene>
<evidence type="ECO:0000313" key="1">
    <source>
        <dbReference type="EMBL" id="PSV49995.1"/>
    </source>
</evidence>
<protein>
    <submittedName>
        <fullName evidence="1">Uncharacterized protein</fullName>
    </submittedName>
</protein>
<accession>A0A2T3LF38</accession>
<reference evidence="1 2" key="1">
    <citation type="submission" date="2018-03" db="EMBL/GenBank/DDBJ databases">
        <title>Whole genome sequencing of Histamine producing bacteria.</title>
        <authorList>
            <person name="Butler K."/>
        </authorList>
    </citation>
    <scope>NUCLEOTIDE SEQUENCE [LARGE SCALE GENOMIC DNA]</scope>
    <source>
        <strain evidence="1 2">ATCC 19614</strain>
    </source>
</reference>
<proteinExistence type="predicted"/>
<dbReference type="EMBL" id="PYOC01000001">
    <property type="protein sequence ID" value="PSV49995.1"/>
    <property type="molecule type" value="Genomic_DNA"/>
</dbReference>